<keyword evidence="3" id="KW-1185">Reference proteome</keyword>
<feature type="domain" description="HDOD" evidence="1">
    <location>
        <begin position="20"/>
        <end position="215"/>
    </location>
</feature>
<dbReference type="Pfam" id="PF08668">
    <property type="entry name" value="HDOD"/>
    <property type="match status" value="1"/>
</dbReference>
<dbReference type="Gene3D" id="1.10.3210.10">
    <property type="entry name" value="Hypothetical protein af1432"/>
    <property type="match status" value="1"/>
</dbReference>
<dbReference type="InterPro" id="IPR029016">
    <property type="entry name" value="GAF-like_dom_sf"/>
</dbReference>
<dbReference type="PROSITE" id="PS51833">
    <property type="entry name" value="HDOD"/>
    <property type="match status" value="1"/>
</dbReference>
<organism evidence="2 3">
    <name type="scientific">Motiliproteus coralliicola</name>
    <dbReference type="NCBI Taxonomy" id="2283196"/>
    <lineage>
        <taxon>Bacteria</taxon>
        <taxon>Pseudomonadati</taxon>
        <taxon>Pseudomonadota</taxon>
        <taxon>Gammaproteobacteria</taxon>
        <taxon>Oceanospirillales</taxon>
        <taxon>Oceanospirillaceae</taxon>
        <taxon>Motiliproteus</taxon>
    </lineage>
</organism>
<dbReference type="AlphaFoldDB" id="A0A369WK12"/>
<comment type="caution">
    <text evidence="2">The sequence shown here is derived from an EMBL/GenBank/DDBJ whole genome shotgun (WGS) entry which is preliminary data.</text>
</comment>
<reference evidence="2 3" key="1">
    <citation type="submission" date="2018-07" db="EMBL/GenBank/DDBJ databases">
        <title>Motiliproteus coralliicola sp. nov., a bacterium isolated from Coral.</title>
        <authorList>
            <person name="Wang G."/>
        </authorList>
    </citation>
    <scope>NUCLEOTIDE SEQUENCE [LARGE SCALE GENOMIC DNA]</scope>
    <source>
        <strain evidence="2 3">C34</strain>
    </source>
</reference>
<evidence type="ECO:0000313" key="3">
    <source>
        <dbReference type="Proteomes" id="UP000253769"/>
    </source>
</evidence>
<sequence length="514" mass="57148">MKYLKTLNAIHAKLGRLGDLPVFSATVNRIQQISSSKESDAMALAMAVMKDANLSARLLRLANSTYYNRSGSRINVISRAVIMIGFDEIKNLSVTLKLIESFHKANPDTDVASLLMRSFLTAAISREMAMQAGLDDIEETYTCGLLHGLGEIVYACTLSEDYRQLQQLQKSTDQPWKRIQLEHIGAHFSDIGQELAQSWGFPPSVVASMDAMTAEEPKGAVRRNFEITSSVDRLLQLLYGQGQPQPNSFSSVIEKMAQITGANEDTLKQSLSRGFKMVSDMASEYGLSQQSLNPPLRQSGDDELDEFARKASYYIHTQQQINQAEDINPPPQPVEETPNAGALAQTQLDYLQEIGELVNQQTPIPTLLNKVIAGIVASTSLDRAGFVMLSPDRQQLRLRLSDGDCIDDLQRYFALKAGQGDDFFFKVLKKQMTLLVTDTQESGWPERLPEAFRAKANPRGFIMAPLCAGKRVLGFLYADQLSDKPPLEQETFRGFNQFYMQAKMALAYSSQQSG</sequence>
<dbReference type="InterPro" id="IPR052340">
    <property type="entry name" value="RNase_Y/CdgJ"/>
</dbReference>
<evidence type="ECO:0000313" key="2">
    <source>
        <dbReference type="EMBL" id="RDE22380.1"/>
    </source>
</evidence>
<dbReference type="InterPro" id="IPR013976">
    <property type="entry name" value="HDOD"/>
</dbReference>
<gene>
    <name evidence="2" type="ORF">DV711_07170</name>
</gene>
<accession>A0A369WK12</accession>
<dbReference type="Gene3D" id="3.30.450.40">
    <property type="match status" value="1"/>
</dbReference>
<protein>
    <submittedName>
        <fullName evidence="2">HDOD domain-containing protein</fullName>
    </submittedName>
</protein>
<dbReference type="SUPFAM" id="SSF109604">
    <property type="entry name" value="HD-domain/PDEase-like"/>
    <property type="match status" value="1"/>
</dbReference>
<dbReference type="Proteomes" id="UP000253769">
    <property type="component" value="Unassembled WGS sequence"/>
</dbReference>
<dbReference type="EMBL" id="QQOH01000002">
    <property type="protein sequence ID" value="RDE22380.1"/>
    <property type="molecule type" value="Genomic_DNA"/>
</dbReference>
<name>A0A369WK12_9GAMM</name>
<proteinExistence type="predicted"/>
<dbReference type="PANTHER" id="PTHR33525">
    <property type="match status" value="1"/>
</dbReference>
<evidence type="ECO:0000259" key="1">
    <source>
        <dbReference type="PROSITE" id="PS51833"/>
    </source>
</evidence>
<dbReference type="PANTHER" id="PTHR33525:SF3">
    <property type="entry name" value="RIBONUCLEASE Y"/>
    <property type="match status" value="1"/>
</dbReference>
<dbReference type="OrthoDB" id="9791419at2"/>
<dbReference type="RefSeq" id="WP_114695005.1">
    <property type="nucleotide sequence ID" value="NZ_QQOH01000002.1"/>
</dbReference>
<dbReference type="SUPFAM" id="SSF55781">
    <property type="entry name" value="GAF domain-like"/>
    <property type="match status" value="1"/>
</dbReference>